<gene>
    <name evidence="2" type="ORF">ACFSCZ_03865</name>
</gene>
<keyword evidence="2" id="KW-0966">Cell projection</keyword>
<keyword evidence="2" id="KW-0282">Flagellum</keyword>
<accession>A0ABW4KCH8</accession>
<organism evidence="2 3">
    <name type="scientific">Siminovitchia sediminis</name>
    <dbReference type="NCBI Taxonomy" id="1274353"/>
    <lineage>
        <taxon>Bacteria</taxon>
        <taxon>Bacillati</taxon>
        <taxon>Bacillota</taxon>
        <taxon>Bacilli</taxon>
        <taxon>Bacillales</taxon>
        <taxon>Bacillaceae</taxon>
        <taxon>Siminovitchia</taxon>
    </lineage>
</organism>
<dbReference type="Proteomes" id="UP001597301">
    <property type="component" value="Unassembled WGS sequence"/>
</dbReference>
<dbReference type="Pfam" id="PF12611">
    <property type="entry name" value="Flagellar_put"/>
    <property type="match status" value="1"/>
</dbReference>
<dbReference type="NCBIfam" id="TIGR02530">
    <property type="entry name" value="flg_new"/>
    <property type="match status" value="1"/>
</dbReference>
<keyword evidence="3" id="KW-1185">Reference proteome</keyword>
<dbReference type="RefSeq" id="WP_380772423.1">
    <property type="nucleotide sequence ID" value="NZ_JBHUEO010000005.1"/>
</dbReference>
<feature type="region of interest" description="Disordered" evidence="1">
    <location>
        <begin position="1"/>
        <end position="24"/>
    </location>
</feature>
<dbReference type="EMBL" id="JBHUEO010000005">
    <property type="protein sequence ID" value="MFD1705887.1"/>
    <property type="molecule type" value="Genomic_DNA"/>
</dbReference>
<comment type="caution">
    <text evidence="2">The sequence shown here is derived from an EMBL/GenBank/DDBJ whole genome shotgun (WGS) entry which is preliminary data.</text>
</comment>
<keyword evidence="2" id="KW-0969">Cilium</keyword>
<evidence type="ECO:0000313" key="3">
    <source>
        <dbReference type="Proteomes" id="UP001597301"/>
    </source>
</evidence>
<proteinExistence type="predicted"/>
<protein>
    <submittedName>
        <fullName evidence="2">TIGR02530 family flagellar biosynthesis protein</fullName>
    </submittedName>
</protein>
<dbReference type="InterPro" id="IPR013367">
    <property type="entry name" value="Flagellar_put"/>
</dbReference>
<evidence type="ECO:0000313" key="2">
    <source>
        <dbReference type="EMBL" id="MFD1705887.1"/>
    </source>
</evidence>
<name>A0ABW4KCH8_9BACI</name>
<sequence length="127" mass="14467">MKPLIHSIQSPFHIHPGGHRKENQHISETSFSKHLQQSIEDTGQLKVSKHARIRMKQRNIDISDATWDQIERKLYEAKSKGIQEPLVILKNAAMVVSAKNNTVITMMERNETAGKIFNNIDGTILLD</sequence>
<reference evidence="3" key="1">
    <citation type="journal article" date="2019" name="Int. J. Syst. Evol. Microbiol.">
        <title>The Global Catalogue of Microorganisms (GCM) 10K type strain sequencing project: providing services to taxonomists for standard genome sequencing and annotation.</title>
        <authorList>
            <consortium name="The Broad Institute Genomics Platform"/>
            <consortium name="The Broad Institute Genome Sequencing Center for Infectious Disease"/>
            <person name="Wu L."/>
            <person name="Ma J."/>
        </authorList>
    </citation>
    <scope>NUCLEOTIDE SEQUENCE [LARGE SCALE GENOMIC DNA]</scope>
    <source>
        <strain evidence="3">CGMCC 1.12295</strain>
    </source>
</reference>
<evidence type="ECO:0000256" key="1">
    <source>
        <dbReference type="SAM" id="MobiDB-lite"/>
    </source>
</evidence>